<dbReference type="InterPro" id="IPR009739">
    <property type="entry name" value="LprI-like_N"/>
</dbReference>
<dbReference type="PANTHER" id="PTHR37549">
    <property type="entry name" value="LIPOPROTEIN LPRI"/>
    <property type="match status" value="1"/>
</dbReference>
<dbReference type="EMBL" id="CP117268">
    <property type="protein sequence ID" value="WFS25955.1"/>
    <property type="molecule type" value="Genomic_DNA"/>
</dbReference>
<feature type="chain" id="PRO_5045701655" evidence="1">
    <location>
        <begin position="21"/>
        <end position="220"/>
    </location>
</feature>
<name>A0ABY8ISF3_9HYPH</name>
<dbReference type="PANTHER" id="PTHR37549:SF1">
    <property type="entry name" value="LIPOPROTEIN LPRI"/>
    <property type="match status" value="1"/>
</dbReference>
<protein>
    <submittedName>
        <fullName evidence="3">Lysozyme inhibitor LprI family protein</fullName>
    </submittedName>
</protein>
<feature type="domain" description="Lysozyme inhibitor LprI-like N-terminal" evidence="2">
    <location>
        <begin position="29"/>
        <end position="97"/>
    </location>
</feature>
<reference evidence="3 4" key="2">
    <citation type="journal article" date="2023" name="MicrobiologyOpen">
        <title>Genomics of the tumorigenes clade of the family Rhizobiaceae and description of Rhizobium rhododendri sp. nov.</title>
        <authorList>
            <person name="Kuzmanovic N."/>
            <person name="diCenzo G.C."/>
            <person name="Bunk B."/>
            <person name="Sproeer C."/>
            <person name="Fruehling A."/>
            <person name="Neumann-Schaal M."/>
            <person name="Overmann J."/>
            <person name="Smalla K."/>
        </authorList>
    </citation>
    <scope>NUCLEOTIDE SEQUENCE [LARGE SCALE GENOMIC DNA]</scope>
    <source>
        <strain evidence="4">rho-6.2</strain>
        <plasmid evidence="3 4">unnamed1</plasmid>
    </source>
</reference>
<keyword evidence="1" id="KW-0732">Signal</keyword>
<keyword evidence="3" id="KW-0614">Plasmid</keyword>
<accession>A0ABY8ISF3</accession>
<dbReference type="Gene3D" id="1.20.1270.180">
    <property type="match status" value="1"/>
</dbReference>
<dbReference type="Pfam" id="PF07007">
    <property type="entry name" value="LprI"/>
    <property type="match status" value="1"/>
</dbReference>
<organism evidence="3 4">
    <name type="scientific">Rhizobium rhododendri</name>
    <dbReference type="NCBI Taxonomy" id="2506430"/>
    <lineage>
        <taxon>Bacteria</taxon>
        <taxon>Pseudomonadati</taxon>
        <taxon>Pseudomonadota</taxon>
        <taxon>Alphaproteobacteria</taxon>
        <taxon>Hyphomicrobiales</taxon>
        <taxon>Rhizobiaceae</taxon>
        <taxon>Rhizobium/Agrobacterium group</taxon>
        <taxon>Rhizobium</taxon>
    </lineage>
</organism>
<evidence type="ECO:0000313" key="3">
    <source>
        <dbReference type="EMBL" id="WFS25955.1"/>
    </source>
</evidence>
<dbReference type="Proteomes" id="UP000318939">
    <property type="component" value="Plasmid unnamed1"/>
</dbReference>
<dbReference type="RefSeq" id="WP_161990982.1">
    <property type="nucleotide sequence ID" value="NZ_CP117268.1"/>
</dbReference>
<sequence>MRRTYWLAVAILILASPSFAAGFACGKAGTPTEKMICVNSALGELDTRLQQAYINAMAAAAPSSKPTLLTEQRHWNRYVRDICMDEACLTRAYEARISLLSRKDMYIADASQCEIRQGKSCRGVVTMRDTGARVESFNKSLAENKSPGRILGCEQLIDLPSGSFEGNHSFGGLCILTKGAVRQRVHICNDEMVGHFALEPSTDDTALALRDFTNSRCFGG</sequence>
<dbReference type="PROSITE" id="PS51257">
    <property type="entry name" value="PROKAR_LIPOPROTEIN"/>
    <property type="match status" value="1"/>
</dbReference>
<evidence type="ECO:0000256" key="1">
    <source>
        <dbReference type="SAM" id="SignalP"/>
    </source>
</evidence>
<proteinExistence type="predicted"/>
<reference evidence="3 4" key="1">
    <citation type="journal article" date="2019" name="Phytopathology">
        <title>A Novel Group of Rhizobium tumorigenes-Like Agrobacteria Associated with Crown Gall Disease of Rhododendron and Blueberry.</title>
        <authorList>
            <person name="Kuzmanovic N."/>
            <person name="Behrens P."/>
            <person name="Idczak E."/>
            <person name="Wagner S."/>
            <person name="Gotz M."/>
            <person name="Sproer C."/>
            <person name="Bunk B."/>
            <person name="Overmann J."/>
            <person name="Smalla K."/>
        </authorList>
    </citation>
    <scope>NUCLEOTIDE SEQUENCE [LARGE SCALE GENOMIC DNA]</scope>
    <source>
        <strain evidence="4">rho-6.2</strain>
    </source>
</reference>
<evidence type="ECO:0000313" key="4">
    <source>
        <dbReference type="Proteomes" id="UP000318939"/>
    </source>
</evidence>
<dbReference type="InterPro" id="IPR052755">
    <property type="entry name" value="Lysozyme_Inhibitor_LprI"/>
</dbReference>
<evidence type="ECO:0000259" key="2">
    <source>
        <dbReference type="Pfam" id="PF07007"/>
    </source>
</evidence>
<geneLocation type="plasmid" evidence="3 4">
    <name>unnamed1</name>
</geneLocation>
<keyword evidence="4" id="KW-1185">Reference proteome</keyword>
<gene>
    <name evidence="3" type="ORF">PR018_20790</name>
</gene>
<feature type="signal peptide" evidence="1">
    <location>
        <begin position="1"/>
        <end position="20"/>
    </location>
</feature>